<keyword evidence="2" id="KW-0560">Oxidoreductase</keyword>
<evidence type="ECO:0000313" key="4">
    <source>
        <dbReference type="Proteomes" id="UP000521872"/>
    </source>
</evidence>
<dbReference type="PANTHER" id="PTHR24320">
    <property type="entry name" value="RETINOL DEHYDROGENASE"/>
    <property type="match status" value="1"/>
</dbReference>
<comment type="caution">
    <text evidence="3">The sequence shown here is derived from an EMBL/GenBank/DDBJ whole genome shotgun (WGS) entry which is preliminary data.</text>
</comment>
<name>A0A8H4R5M2_9AGAR</name>
<sequence length="112" mass="12565">MPLDLSSFDSVKTFVQEFERENAAVAFYDPAPQFTKDGWEVTTQGQHSGEPPLGLLLLPRMVETAGKFKTQPQLVVVTSNLHAHAKFETKSSTHLNLCVIMRTGIRVTWILH</sequence>
<dbReference type="Gene3D" id="3.40.50.720">
    <property type="entry name" value="NAD(P)-binding Rossmann-like Domain"/>
    <property type="match status" value="1"/>
</dbReference>
<dbReference type="AlphaFoldDB" id="A0A8H4R5M2"/>
<evidence type="ECO:0000256" key="1">
    <source>
        <dbReference type="ARBA" id="ARBA00006484"/>
    </source>
</evidence>
<protein>
    <submittedName>
        <fullName evidence="3">Uncharacterized protein</fullName>
    </submittedName>
</protein>
<comment type="similarity">
    <text evidence="1">Belongs to the short-chain dehydrogenases/reductases (SDR) family.</text>
</comment>
<evidence type="ECO:0000256" key="2">
    <source>
        <dbReference type="ARBA" id="ARBA00023002"/>
    </source>
</evidence>
<dbReference type="GO" id="GO:0016491">
    <property type="term" value="F:oxidoreductase activity"/>
    <property type="evidence" value="ECO:0007669"/>
    <property type="project" value="UniProtKB-KW"/>
</dbReference>
<proteinExistence type="inferred from homology"/>
<evidence type="ECO:0000313" key="3">
    <source>
        <dbReference type="EMBL" id="KAF4622177.1"/>
    </source>
</evidence>
<dbReference type="Proteomes" id="UP000521872">
    <property type="component" value="Unassembled WGS sequence"/>
</dbReference>
<dbReference type="SUPFAM" id="SSF51735">
    <property type="entry name" value="NAD(P)-binding Rossmann-fold domains"/>
    <property type="match status" value="1"/>
</dbReference>
<reference evidence="3 4" key="1">
    <citation type="submission" date="2019-12" db="EMBL/GenBank/DDBJ databases">
        <authorList>
            <person name="Floudas D."/>
            <person name="Bentzer J."/>
            <person name="Ahren D."/>
            <person name="Johansson T."/>
            <person name="Persson P."/>
            <person name="Tunlid A."/>
        </authorList>
    </citation>
    <scope>NUCLEOTIDE SEQUENCE [LARGE SCALE GENOMIC DNA]</scope>
    <source>
        <strain evidence="3 4">CBS 102.39</strain>
    </source>
</reference>
<dbReference type="InterPro" id="IPR036291">
    <property type="entry name" value="NAD(P)-bd_dom_sf"/>
</dbReference>
<organism evidence="3 4">
    <name type="scientific">Agrocybe pediades</name>
    <dbReference type="NCBI Taxonomy" id="84607"/>
    <lineage>
        <taxon>Eukaryota</taxon>
        <taxon>Fungi</taxon>
        <taxon>Dikarya</taxon>
        <taxon>Basidiomycota</taxon>
        <taxon>Agaricomycotina</taxon>
        <taxon>Agaricomycetes</taxon>
        <taxon>Agaricomycetidae</taxon>
        <taxon>Agaricales</taxon>
        <taxon>Agaricineae</taxon>
        <taxon>Strophariaceae</taxon>
        <taxon>Agrocybe</taxon>
    </lineage>
</organism>
<dbReference type="EMBL" id="JAACJL010000002">
    <property type="protein sequence ID" value="KAF4622177.1"/>
    <property type="molecule type" value="Genomic_DNA"/>
</dbReference>
<keyword evidence="4" id="KW-1185">Reference proteome</keyword>
<dbReference type="PANTHER" id="PTHR24320:SF148">
    <property type="entry name" value="NAD(P)-BINDING ROSSMANN-FOLD SUPERFAMILY PROTEIN"/>
    <property type="match status" value="1"/>
</dbReference>
<accession>A0A8H4R5M2</accession>
<gene>
    <name evidence="3" type="ORF">D9613_009647</name>
</gene>